<dbReference type="RefSeq" id="WP_343843211.1">
    <property type="nucleotide sequence ID" value="NZ_BAAADO010000008.1"/>
</dbReference>
<evidence type="ECO:0000313" key="3">
    <source>
        <dbReference type="Proteomes" id="UP001500880"/>
    </source>
</evidence>
<evidence type="ECO:0000313" key="2">
    <source>
        <dbReference type="EMBL" id="GAA0501827.1"/>
    </source>
</evidence>
<name>A0ABN1BNI9_9BACI</name>
<comment type="caution">
    <text evidence="2">The sequence shown here is derived from an EMBL/GenBank/DDBJ whole genome shotgun (WGS) entry which is preliminary data.</text>
</comment>
<organism evidence="2 3">
    <name type="scientific">Salinibacillus aidingensis</name>
    <dbReference type="NCBI Taxonomy" id="237684"/>
    <lineage>
        <taxon>Bacteria</taxon>
        <taxon>Bacillati</taxon>
        <taxon>Bacillota</taxon>
        <taxon>Bacilli</taxon>
        <taxon>Bacillales</taxon>
        <taxon>Bacillaceae</taxon>
        <taxon>Salinibacillus</taxon>
    </lineage>
</organism>
<evidence type="ECO:0000259" key="1">
    <source>
        <dbReference type="Pfam" id="PF13449"/>
    </source>
</evidence>
<dbReference type="PANTHER" id="PTHR37957">
    <property type="entry name" value="BLR7070 PROTEIN"/>
    <property type="match status" value="1"/>
</dbReference>
<reference evidence="2 3" key="1">
    <citation type="journal article" date="2019" name="Int. J. Syst. Evol. Microbiol.">
        <title>The Global Catalogue of Microorganisms (GCM) 10K type strain sequencing project: providing services to taxonomists for standard genome sequencing and annotation.</title>
        <authorList>
            <consortium name="The Broad Institute Genomics Platform"/>
            <consortium name="The Broad Institute Genome Sequencing Center for Infectious Disease"/>
            <person name="Wu L."/>
            <person name="Ma J."/>
        </authorList>
    </citation>
    <scope>NUCLEOTIDE SEQUENCE [LARGE SCALE GENOMIC DNA]</scope>
    <source>
        <strain evidence="2 3">JCM 12389</strain>
    </source>
</reference>
<sequence>MRKLEKLLLTGIAAVCLSGFSTEAAKVPGHPGMEKANPAAKKDSSRSIEDVRFIGSEILPNEFTYKDTVAGGFSGVTYNPKNHKWLLLSDDRSDLNPARFYSAKLNYNARDFQNVQLTDVTYLKQPDGTLYPNRDQYLSGADGVIPDPESIRFDPEEGHIWYTSEGDRSLGFNPYIHQAALDGRYLSETPVNETIKMNNQTNKGFQNNLALEASTFSADGQTYWTAMEGPLIQDDTLPTPDSGALSRMTQYDRDGNLLAEYAYPIDAIPEAPGEGMHADNGVTEILSINEHEFLVLERSSVQDDNGDYSNYVRIYKVDISGATDIKTMESIKEKNLIPAKKELIVDVNTLDLNKVDNIEGMTWGKQLPNGHDSLVLVSDNNFNDTQITQFIALEVIPEDE</sequence>
<accession>A0ABN1BNI9</accession>
<dbReference type="Pfam" id="PF13449">
    <property type="entry name" value="Phytase-like"/>
    <property type="match status" value="1"/>
</dbReference>
<feature type="domain" description="Phytase-like" evidence="1">
    <location>
        <begin position="70"/>
        <end position="382"/>
    </location>
</feature>
<dbReference type="InterPro" id="IPR027372">
    <property type="entry name" value="Phytase-like_dom"/>
</dbReference>
<dbReference type="PANTHER" id="PTHR37957:SF1">
    <property type="entry name" value="PHYTASE-LIKE DOMAIN-CONTAINING PROTEIN"/>
    <property type="match status" value="1"/>
</dbReference>
<dbReference type="EMBL" id="BAAADO010000008">
    <property type="protein sequence ID" value="GAA0501827.1"/>
    <property type="molecule type" value="Genomic_DNA"/>
</dbReference>
<gene>
    <name evidence="2" type="ORF">GCM10008986_31680</name>
</gene>
<proteinExistence type="predicted"/>
<dbReference type="Proteomes" id="UP001500880">
    <property type="component" value="Unassembled WGS sequence"/>
</dbReference>
<keyword evidence="3" id="KW-1185">Reference proteome</keyword>
<protein>
    <submittedName>
        <fullName evidence="2">Esterase-like activity of phytase family protein</fullName>
    </submittedName>
</protein>